<reference evidence="17 18" key="1">
    <citation type="submission" date="2020-04" db="EMBL/GenBank/DDBJ databases">
        <title>Plant Genome Project.</title>
        <authorList>
            <person name="Zhang R.-G."/>
        </authorList>
    </citation>
    <scope>NUCLEOTIDE SEQUENCE [LARGE SCALE GENOMIC DNA]</scope>
    <source>
        <strain evidence="17">YNK0</strain>
        <tissue evidence="17">Leaf</tissue>
    </source>
</reference>
<evidence type="ECO:0000256" key="11">
    <source>
        <dbReference type="PROSITE-ProRule" id="PRU00552"/>
    </source>
</evidence>
<dbReference type="GO" id="GO:0003724">
    <property type="term" value="F:RNA helicase activity"/>
    <property type="evidence" value="ECO:0007669"/>
    <property type="project" value="UniProtKB-EC"/>
</dbReference>
<dbReference type="FunFam" id="3.40.50.300:FF:000089">
    <property type="entry name" value="Eukaryotic initiation factor 4A-II"/>
    <property type="match status" value="1"/>
</dbReference>
<dbReference type="PROSITE" id="PS51195">
    <property type="entry name" value="Q_MOTIF"/>
    <property type="match status" value="1"/>
</dbReference>
<feature type="domain" description="Helicase ATP-binding" evidence="14">
    <location>
        <begin position="268"/>
        <end position="438"/>
    </location>
</feature>
<dbReference type="GO" id="GO:0003743">
    <property type="term" value="F:translation initiation factor activity"/>
    <property type="evidence" value="ECO:0007669"/>
    <property type="project" value="UniProtKB-KW"/>
</dbReference>
<dbReference type="Pfam" id="PF00271">
    <property type="entry name" value="Helicase_C"/>
    <property type="match status" value="1"/>
</dbReference>
<comment type="caution">
    <text evidence="17">The sequence shown here is derived from an EMBL/GenBank/DDBJ whole genome shotgun (WGS) entry which is preliminary data.</text>
</comment>
<evidence type="ECO:0000259" key="16">
    <source>
        <dbReference type="PROSITE" id="PS51195"/>
    </source>
</evidence>
<dbReference type="PROSITE" id="PS51192">
    <property type="entry name" value="HELICASE_ATP_BIND_1"/>
    <property type="match status" value="1"/>
</dbReference>
<feature type="chain" id="PRO_5033059890" description="RNA helicase" evidence="13">
    <location>
        <begin position="19"/>
        <end position="610"/>
    </location>
</feature>
<dbReference type="GO" id="GO:0003723">
    <property type="term" value="F:RNA binding"/>
    <property type="evidence" value="ECO:0007669"/>
    <property type="project" value="UniProtKB-KW"/>
</dbReference>
<evidence type="ECO:0000256" key="4">
    <source>
        <dbReference type="ARBA" id="ARBA00022801"/>
    </source>
</evidence>
<dbReference type="CDD" id="cd17939">
    <property type="entry name" value="DEADc_EIF4A"/>
    <property type="match status" value="1"/>
</dbReference>
<evidence type="ECO:0000256" key="12">
    <source>
        <dbReference type="RuleBase" id="RU000492"/>
    </source>
</evidence>
<dbReference type="Gene3D" id="3.40.50.300">
    <property type="entry name" value="P-loop containing nucleotide triphosphate hydrolases"/>
    <property type="match status" value="2"/>
</dbReference>
<keyword evidence="8" id="KW-0648">Protein biosynthesis</keyword>
<organism evidence="17 18">
    <name type="scientific">Tetracentron sinense</name>
    <name type="common">Spur-leaf</name>
    <dbReference type="NCBI Taxonomy" id="13715"/>
    <lineage>
        <taxon>Eukaryota</taxon>
        <taxon>Viridiplantae</taxon>
        <taxon>Streptophyta</taxon>
        <taxon>Embryophyta</taxon>
        <taxon>Tracheophyta</taxon>
        <taxon>Spermatophyta</taxon>
        <taxon>Magnoliopsida</taxon>
        <taxon>Trochodendrales</taxon>
        <taxon>Trochodendraceae</taxon>
        <taxon>Tetracentron</taxon>
    </lineage>
</organism>
<dbReference type="Pfam" id="PF00270">
    <property type="entry name" value="DEAD"/>
    <property type="match status" value="1"/>
</dbReference>
<evidence type="ECO:0000256" key="5">
    <source>
        <dbReference type="ARBA" id="ARBA00022806"/>
    </source>
</evidence>
<keyword evidence="3 12" id="KW-0547">Nucleotide-binding</keyword>
<dbReference type="PANTHER" id="PTHR47958">
    <property type="entry name" value="ATP-DEPENDENT RNA HELICASE DBP3"/>
    <property type="match status" value="1"/>
</dbReference>
<keyword evidence="13" id="KW-0732">Signal</keyword>
<dbReference type="InterPro" id="IPR001650">
    <property type="entry name" value="Helicase_C-like"/>
</dbReference>
<dbReference type="InterPro" id="IPR011545">
    <property type="entry name" value="DEAD/DEAH_box_helicase_dom"/>
</dbReference>
<keyword evidence="5 12" id="KW-0347">Helicase</keyword>
<dbReference type="InterPro" id="IPR014001">
    <property type="entry name" value="Helicase_ATP-bd"/>
</dbReference>
<sequence length="610" mass="68521">MRLVIVLCLQLLLVFISALNKFKTSNKLIMILNGIDSGVTSHMTFDPILLQQSDRYTGFDQVLIGNGKGMSISKIGNSTICTPRSTLALDNVLLVPAIAQDLLSVAQLTKYNNCSIEFFPWEYSIKDLQTGTSMVARPVKGNLYPIPVHSGTDNSRQEIALYGAKAHARIWHRRLSHPSSIILSTFNSNGVIVQLTVMAGLTPEGSQFDARQFDAKMNDLLTADGQDFFTSYDEVYDSFDAMGLQENLLRGIYAYGFEKPSAIQQRGIVPFCKGLDVIQQAQSGTGKTATFCSGILQQLDYGVVECQSLVLAPTRELAQQIEKVMRALGDYLGVKVHACVGGTSVREDQRILSSGVHVVVGTPGRVFDMLRRQSLRPDYIKMFVLDEADEMLSRGFKDQIYDIFQLLPSKVQVGVFSATMPPEALEITRKFMNKPVRILVKRDELTLEGIKQFYVNVDKEEWKLETLCDLYETLAITQSVIFVNTRRKVDWLTDKMRSRDHTVSATHGDMDQNTRDIIMREFRSGSSRVLITTDLLARGIDVQQVSLVINYDLPTQPENYLHRIGRSGRFGRKGVAINFVTKDDERMLYDIQKFYNVVVEELPSNVADLL</sequence>
<keyword evidence="2" id="KW-0396">Initiation factor</keyword>
<dbReference type="GO" id="GO:0016787">
    <property type="term" value="F:hydrolase activity"/>
    <property type="evidence" value="ECO:0007669"/>
    <property type="project" value="UniProtKB-KW"/>
</dbReference>
<dbReference type="OMA" id="TKQKCEW"/>
<keyword evidence="4 12" id="KW-0378">Hydrolase</keyword>
<dbReference type="SUPFAM" id="SSF52540">
    <property type="entry name" value="P-loop containing nucleoside triphosphate hydrolases"/>
    <property type="match status" value="1"/>
</dbReference>
<feature type="domain" description="DEAD-box RNA helicase Q" evidence="16">
    <location>
        <begin position="237"/>
        <end position="265"/>
    </location>
</feature>
<dbReference type="InterPro" id="IPR027417">
    <property type="entry name" value="P-loop_NTPase"/>
</dbReference>
<evidence type="ECO:0000256" key="10">
    <source>
        <dbReference type="ARBA" id="ARBA00047984"/>
    </source>
</evidence>
<evidence type="ECO:0000313" key="17">
    <source>
        <dbReference type="EMBL" id="KAF8401027.1"/>
    </source>
</evidence>
<evidence type="ECO:0000256" key="6">
    <source>
        <dbReference type="ARBA" id="ARBA00022840"/>
    </source>
</evidence>
<dbReference type="SMART" id="SM00487">
    <property type="entry name" value="DEXDc"/>
    <property type="match status" value="1"/>
</dbReference>
<feature type="signal peptide" evidence="13">
    <location>
        <begin position="1"/>
        <end position="18"/>
    </location>
</feature>
<keyword evidence="7" id="KW-0694">RNA-binding</keyword>
<evidence type="ECO:0000259" key="14">
    <source>
        <dbReference type="PROSITE" id="PS51192"/>
    </source>
</evidence>
<proteinExistence type="inferred from homology"/>
<evidence type="ECO:0000256" key="2">
    <source>
        <dbReference type="ARBA" id="ARBA00022540"/>
    </source>
</evidence>
<dbReference type="GO" id="GO:0005524">
    <property type="term" value="F:ATP binding"/>
    <property type="evidence" value="ECO:0007669"/>
    <property type="project" value="UniProtKB-KW"/>
</dbReference>
<dbReference type="InterPro" id="IPR000629">
    <property type="entry name" value="RNA-helicase_DEAD-box_CS"/>
</dbReference>
<evidence type="ECO:0000313" key="18">
    <source>
        <dbReference type="Proteomes" id="UP000655225"/>
    </source>
</evidence>
<feature type="short sequence motif" description="Q motif" evidence="11">
    <location>
        <begin position="237"/>
        <end position="265"/>
    </location>
</feature>
<keyword evidence="6 12" id="KW-0067">ATP-binding</keyword>
<dbReference type="FunFam" id="3.40.50.300:FF:000031">
    <property type="entry name" value="Eukaryotic initiation factor 4A-III"/>
    <property type="match status" value="1"/>
</dbReference>
<dbReference type="PROSITE" id="PS51194">
    <property type="entry name" value="HELICASE_CTER"/>
    <property type="match status" value="1"/>
</dbReference>
<evidence type="ECO:0000256" key="13">
    <source>
        <dbReference type="SAM" id="SignalP"/>
    </source>
</evidence>
<evidence type="ECO:0000256" key="1">
    <source>
        <dbReference type="ARBA" id="ARBA00012552"/>
    </source>
</evidence>
<accession>A0A835DHL8</accession>
<keyword evidence="18" id="KW-1185">Reference proteome</keyword>
<evidence type="ECO:0000256" key="8">
    <source>
        <dbReference type="ARBA" id="ARBA00022917"/>
    </source>
</evidence>
<dbReference type="Proteomes" id="UP000655225">
    <property type="component" value="Unassembled WGS sequence"/>
</dbReference>
<name>A0A835DHL8_TETSI</name>
<dbReference type="SMART" id="SM00490">
    <property type="entry name" value="HELICc"/>
    <property type="match status" value="1"/>
</dbReference>
<protein>
    <recommendedName>
        <fullName evidence="1">RNA helicase</fullName>
        <ecNumber evidence="1">3.6.4.13</ecNumber>
    </recommendedName>
</protein>
<dbReference type="Pfam" id="PF22936">
    <property type="entry name" value="Pol_BBD"/>
    <property type="match status" value="1"/>
</dbReference>
<dbReference type="AlphaFoldDB" id="A0A835DHL8"/>
<dbReference type="PROSITE" id="PS00039">
    <property type="entry name" value="DEAD_ATP_HELICASE"/>
    <property type="match status" value="1"/>
</dbReference>
<dbReference type="OrthoDB" id="10265785at2759"/>
<evidence type="ECO:0000256" key="3">
    <source>
        <dbReference type="ARBA" id="ARBA00022741"/>
    </source>
</evidence>
<dbReference type="InterPro" id="IPR014014">
    <property type="entry name" value="RNA_helicase_DEAD_Q_motif"/>
</dbReference>
<comment type="catalytic activity">
    <reaction evidence="10">
        <text>ATP + H2O = ADP + phosphate + H(+)</text>
        <dbReference type="Rhea" id="RHEA:13065"/>
        <dbReference type="ChEBI" id="CHEBI:15377"/>
        <dbReference type="ChEBI" id="CHEBI:15378"/>
        <dbReference type="ChEBI" id="CHEBI:30616"/>
        <dbReference type="ChEBI" id="CHEBI:43474"/>
        <dbReference type="ChEBI" id="CHEBI:456216"/>
        <dbReference type="EC" id="3.6.4.13"/>
    </reaction>
</comment>
<comment type="similarity">
    <text evidence="9">Belongs to the DEAD box helicase family. eIF4A subfamily.</text>
</comment>
<evidence type="ECO:0000259" key="15">
    <source>
        <dbReference type="PROSITE" id="PS51194"/>
    </source>
</evidence>
<dbReference type="EMBL" id="JABCRI010000009">
    <property type="protein sequence ID" value="KAF8401027.1"/>
    <property type="molecule type" value="Genomic_DNA"/>
</dbReference>
<dbReference type="InterPro" id="IPR054722">
    <property type="entry name" value="PolX-like_BBD"/>
</dbReference>
<evidence type="ECO:0000256" key="7">
    <source>
        <dbReference type="ARBA" id="ARBA00022884"/>
    </source>
</evidence>
<evidence type="ECO:0000256" key="9">
    <source>
        <dbReference type="ARBA" id="ARBA00024352"/>
    </source>
</evidence>
<gene>
    <name evidence="17" type="ORF">HHK36_014330</name>
</gene>
<dbReference type="CDD" id="cd18787">
    <property type="entry name" value="SF2_C_DEAD"/>
    <property type="match status" value="1"/>
</dbReference>
<dbReference type="EC" id="3.6.4.13" evidence="1"/>
<feature type="domain" description="Helicase C-terminal" evidence="15">
    <location>
        <begin position="449"/>
        <end position="610"/>
    </location>
</feature>